<keyword evidence="3" id="KW-1185">Reference proteome</keyword>
<gene>
    <name evidence="2" type="ORF">K431DRAFT_81014</name>
</gene>
<evidence type="ECO:0000313" key="2">
    <source>
        <dbReference type="EMBL" id="KAF2725633.1"/>
    </source>
</evidence>
<name>A0A9P4QHF9_9PEZI</name>
<dbReference type="Proteomes" id="UP000799441">
    <property type="component" value="Unassembled WGS sequence"/>
</dbReference>
<dbReference type="EMBL" id="MU003767">
    <property type="protein sequence ID" value="KAF2725633.1"/>
    <property type="molecule type" value="Genomic_DNA"/>
</dbReference>
<organism evidence="2 3">
    <name type="scientific">Polychaeton citri CBS 116435</name>
    <dbReference type="NCBI Taxonomy" id="1314669"/>
    <lineage>
        <taxon>Eukaryota</taxon>
        <taxon>Fungi</taxon>
        <taxon>Dikarya</taxon>
        <taxon>Ascomycota</taxon>
        <taxon>Pezizomycotina</taxon>
        <taxon>Dothideomycetes</taxon>
        <taxon>Dothideomycetidae</taxon>
        <taxon>Capnodiales</taxon>
        <taxon>Capnodiaceae</taxon>
        <taxon>Polychaeton</taxon>
    </lineage>
</organism>
<evidence type="ECO:0000313" key="3">
    <source>
        <dbReference type="Proteomes" id="UP000799441"/>
    </source>
</evidence>
<dbReference type="AlphaFoldDB" id="A0A9P4QHF9"/>
<accession>A0A9P4QHF9</accession>
<comment type="caution">
    <text evidence="2">The sequence shown here is derived from an EMBL/GenBank/DDBJ whole genome shotgun (WGS) entry which is preliminary data.</text>
</comment>
<proteinExistence type="predicted"/>
<sequence>MVTGLTTSTLTNRMAKRRCLPSAIPSDQCGRAVDNGEPIDARQAPPPTHPHAPSPSRVSATLTYQEGPARGRLFGPSGTNNNEPRPCLRTSCLRWPEPLGRECPVHLGASASCVSHVYSPGIDASTASRHASSLSAETSPLALDSPIRPSKPQLTVLLLISSCMNMAAKSFGIWGVVDHPFEVWSKPFRHPFHCNFCTTSPHSYMPSTRS</sequence>
<feature type="compositionally biased region" description="Pro residues" evidence="1">
    <location>
        <begin position="44"/>
        <end position="53"/>
    </location>
</feature>
<protein>
    <submittedName>
        <fullName evidence="2">Uncharacterized protein</fullName>
    </submittedName>
</protein>
<reference evidence="2" key="1">
    <citation type="journal article" date="2020" name="Stud. Mycol.">
        <title>101 Dothideomycetes genomes: a test case for predicting lifestyles and emergence of pathogens.</title>
        <authorList>
            <person name="Haridas S."/>
            <person name="Albert R."/>
            <person name="Binder M."/>
            <person name="Bloem J."/>
            <person name="Labutti K."/>
            <person name="Salamov A."/>
            <person name="Andreopoulos B."/>
            <person name="Baker S."/>
            <person name="Barry K."/>
            <person name="Bills G."/>
            <person name="Bluhm B."/>
            <person name="Cannon C."/>
            <person name="Castanera R."/>
            <person name="Culley D."/>
            <person name="Daum C."/>
            <person name="Ezra D."/>
            <person name="Gonzalez J."/>
            <person name="Henrissat B."/>
            <person name="Kuo A."/>
            <person name="Liang C."/>
            <person name="Lipzen A."/>
            <person name="Lutzoni F."/>
            <person name="Magnuson J."/>
            <person name="Mondo S."/>
            <person name="Nolan M."/>
            <person name="Ohm R."/>
            <person name="Pangilinan J."/>
            <person name="Park H.-J."/>
            <person name="Ramirez L."/>
            <person name="Alfaro M."/>
            <person name="Sun H."/>
            <person name="Tritt A."/>
            <person name="Yoshinaga Y."/>
            <person name="Zwiers L.-H."/>
            <person name="Turgeon B."/>
            <person name="Goodwin S."/>
            <person name="Spatafora J."/>
            <person name="Crous P."/>
            <person name="Grigoriev I."/>
        </authorList>
    </citation>
    <scope>NUCLEOTIDE SEQUENCE</scope>
    <source>
        <strain evidence="2">CBS 116435</strain>
    </source>
</reference>
<evidence type="ECO:0000256" key="1">
    <source>
        <dbReference type="SAM" id="MobiDB-lite"/>
    </source>
</evidence>
<feature type="region of interest" description="Disordered" evidence="1">
    <location>
        <begin position="26"/>
        <end position="59"/>
    </location>
</feature>